<sequence>MHTHTFSVIDLINLVAAEHDWDLWFDSGPGDTRELIFCRPNRFGGDLEVDIVLDFTGRVELSEYRRGGELLRRNAVDRRISAADVHVMTLELFKQ</sequence>
<dbReference type="AlphaFoldDB" id="A0A2A7NBR2"/>
<evidence type="ECO:0000313" key="1">
    <source>
        <dbReference type="EMBL" id="GFG52292.1"/>
    </source>
</evidence>
<dbReference type="EMBL" id="BLKS01000001">
    <property type="protein sequence ID" value="GFG52292.1"/>
    <property type="molecule type" value="Genomic_DNA"/>
</dbReference>
<evidence type="ECO:0000313" key="4">
    <source>
        <dbReference type="Proteomes" id="UP000465302"/>
    </source>
</evidence>
<protein>
    <submittedName>
        <fullName evidence="2">Uncharacterized protein</fullName>
    </submittedName>
</protein>
<name>A0A2A7NBR2_MYCAG</name>
<evidence type="ECO:0000313" key="3">
    <source>
        <dbReference type="Proteomes" id="UP000220914"/>
    </source>
</evidence>
<comment type="caution">
    <text evidence="2">The sequence shown here is derived from an EMBL/GenBank/DDBJ whole genome shotgun (WGS) entry which is preliminary data.</text>
</comment>
<proteinExistence type="predicted"/>
<reference evidence="2 3" key="1">
    <citation type="submission" date="2017-10" db="EMBL/GenBank/DDBJ databases">
        <title>The new phylogeny of genus Mycobacterium.</title>
        <authorList>
            <person name="Tortoli E."/>
            <person name="Trovato A."/>
            <person name="Cirillo D.M."/>
        </authorList>
    </citation>
    <scope>NUCLEOTIDE SEQUENCE [LARGE SCALE GENOMIC DNA]</scope>
    <source>
        <strain evidence="2 3">CCUG37673</strain>
    </source>
</reference>
<organism evidence="2 3">
    <name type="scientific">Mycolicibacterium agri</name>
    <name type="common">Mycobacterium agri</name>
    <dbReference type="NCBI Taxonomy" id="36811"/>
    <lineage>
        <taxon>Bacteria</taxon>
        <taxon>Bacillati</taxon>
        <taxon>Actinomycetota</taxon>
        <taxon>Actinomycetes</taxon>
        <taxon>Mycobacteriales</taxon>
        <taxon>Mycobacteriaceae</taxon>
        <taxon>Mycolicibacterium</taxon>
    </lineage>
</organism>
<reference evidence="1 4" key="2">
    <citation type="journal article" date="2019" name="Emerg. Microbes Infect.">
        <title>Comprehensive subspecies identification of 175 nontuberculous mycobacteria species based on 7547 genomic profiles.</title>
        <authorList>
            <person name="Matsumoto Y."/>
            <person name="Kinjo T."/>
            <person name="Motooka D."/>
            <person name="Nabeya D."/>
            <person name="Jung N."/>
            <person name="Uechi K."/>
            <person name="Horii T."/>
            <person name="Iida T."/>
            <person name="Fujita J."/>
            <person name="Nakamura S."/>
        </authorList>
    </citation>
    <scope>NUCLEOTIDE SEQUENCE [LARGE SCALE GENOMIC DNA]</scope>
    <source>
        <strain evidence="1 4">JCM 6377</strain>
    </source>
</reference>
<accession>A0A2A7NBR2</accession>
<dbReference type="RefSeq" id="WP_097939090.1">
    <property type="nucleotide sequence ID" value="NZ_BLKS01000001.1"/>
</dbReference>
<dbReference type="Proteomes" id="UP000220914">
    <property type="component" value="Unassembled WGS sequence"/>
</dbReference>
<reference evidence="1" key="3">
    <citation type="submission" date="2020-02" db="EMBL/GenBank/DDBJ databases">
        <authorList>
            <person name="Matsumoto Y."/>
            <person name="Motooka D."/>
            <person name="Nakamura S."/>
        </authorList>
    </citation>
    <scope>NUCLEOTIDE SEQUENCE</scope>
    <source>
        <strain evidence="1">JCM 6377</strain>
    </source>
</reference>
<dbReference type="OrthoDB" id="4627815at2"/>
<gene>
    <name evidence="2" type="ORF">CQY20_06220</name>
    <name evidence="1" type="ORF">MAGR_37330</name>
</gene>
<keyword evidence="3" id="KW-1185">Reference proteome</keyword>
<evidence type="ECO:0000313" key="2">
    <source>
        <dbReference type="EMBL" id="PEG40871.1"/>
    </source>
</evidence>
<dbReference type="EMBL" id="PDCP01000008">
    <property type="protein sequence ID" value="PEG40871.1"/>
    <property type="molecule type" value="Genomic_DNA"/>
</dbReference>
<dbReference type="Proteomes" id="UP000465302">
    <property type="component" value="Unassembled WGS sequence"/>
</dbReference>